<dbReference type="Proteomes" id="UP000237423">
    <property type="component" value="Unassembled WGS sequence"/>
</dbReference>
<dbReference type="EMBL" id="PGFZ01000001">
    <property type="protein sequence ID" value="POZ53797.1"/>
    <property type="molecule type" value="Genomic_DNA"/>
</dbReference>
<reference evidence="1 2" key="1">
    <citation type="submission" date="2017-11" db="EMBL/GenBank/DDBJ databases">
        <title>Draft Genome Sequence of Methylobacter psychrotolerans Sph1T, an Obligate Methanotroph from Low-Temperature Environments.</title>
        <authorList>
            <person name="Oshkin I.Y."/>
            <person name="Miroshnikov K."/>
            <person name="Belova S.E."/>
            <person name="Korzhenkov A."/>
            <person name="Toshchakov S.V."/>
            <person name="Dedysh S.N."/>
        </authorList>
    </citation>
    <scope>NUCLEOTIDE SEQUENCE [LARGE SCALE GENOMIC DNA]</scope>
    <source>
        <strain evidence="1 2">Sph1</strain>
    </source>
</reference>
<gene>
    <name evidence="1" type="ORF">AADEFJLK_00838</name>
</gene>
<proteinExistence type="predicted"/>
<comment type="caution">
    <text evidence="1">The sequence shown here is derived from an EMBL/GenBank/DDBJ whole genome shotgun (WGS) entry which is preliminary data.</text>
</comment>
<sequence length="200" mass="22998">MIKKIYILLIVFFTFFNFAYATSNIRNETIIKNNVCEVKAFDSDSDKLGILKLNMKVKKHNSGAIYAVDFELFNDTNRNLKITSFSATNEMFRTHITVQHQQVSKAYKSYAIDGKKTANMCDIFLKPGEKIKRNLSIDSVLKNSLIENKLLQNNTEGDLLVIFSFVYYVNSNECDTKGKLTSMYLGQTEIFSLESYLQEK</sequence>
<evidence type="ECO:0000313" key="1">
    <source>
        <dbReference type="EMBL" id="POZ53797.1"/>
    </source>
</evidence>
<dbReference type="RefSeq" id="WP_103973380.1">
    <property type="nucleotide sequence ID" value="NZ_PGFZ01000001.1"/>
</dbReference>
<dbReference type="AlphaFoldDB" id="A0A2S5CST2"/>
<name>A0A2S5CST2_9GAMM</name>
<protein>
    <submittedName>
        <fullName evidence="1">Uncharacterized protein</fullName>
    </submittedName>
</protein>
<evidence type="ECO:0000313" key="2">
    <source>
        <dbReference type="Proteomes" id="UP000237423"/>
    </source>
</evidence>
<organism evidence="1 2">
    <name type="scientific">Methylovulum psychrotolerans</name>
    <dbReference type="NCBI Taxonomy" id="1704499"/>
    <lineage>
        <taxon>Bacteria</taxon>
        <taxon>Pseudomonadati</taxon>
        <taxon>Pseudomonadota</taxon>
        <taxon>Gammaproteobacteria</taxon>
        <taxon>Methylococcales</taxon>
        <taxon>Methylococcaceae</taxon>
        <taxon>Methylovulum</taxon>
    </lineage>
</organism>
<accession>A0A2S5CST2</accession>